<keyword evidence="6 7" id="KW-0808">Transferase</keyword>
<feature type="transmembrane region" description="Helical" evidence="6">
    <location>
        <begin position="201"/>
        <end position="229"/>
    </location>
</feature>
<feature type="transmembrane region" description="Helical" evidence="6">
    <location>
        <begin position="286"/>
        <end position="305"/>
    </location>
</feature>
<comment type="subcellular location">
    <subcellularLocation>
        <location evidence="1 6">Cell membrane</location>
        <topology evidence="1 6">Multi-pass membrane protein</topology>
    </subcellularLocation>
</comment>
<dbReference type="InterPro" id="IPR022791">
    <property type="entry name" value="L-PG_synthase/AglD"/>
</dbReference>
<evidence type="ECO:0000256" key="5">
    <source>
        <dbReference type="ARBA" id="ARBA00023136"/>
    </source>
</evidence>
<dbReference type="GO" id="GO:0006629">
    <property type="term" value="P:lipid metabolic process"/>
    <property type="evidence" value="ECO:0007669"/>
    <property type="project" value="UniProtKB-KW"/>
</dbReference>
<dbReference type="EC" id="2.3.2.3" evidence="6"/>
<gene>
    <name evidence="6" type="primary">mprF</name>
    <name evidence="7" type="ORF">DFR59_102630</name>
</gene>
<dbReference type="GO" id="GO:0005886">
    <property type="term" value="C:plasma membrane"/>
    <property type="evidence" value="ECO:0007669"/>
    <property type="project" value="UniProtKB-SubCell"/>
</dbReference>
<dbReference type="PANTHER" id="PTHR39087">
    <property type="entry name" value="UPF0104 MEMBRANE PROTEIN MJ1595"/>
    <property type="match status" value="1"/>
</dbReference>
<comment type="catalytic activity">
    <reaction evidence="6">
        <text>L-lysyl-tRNA(Lys) + a 1,2-diacyl-sn-glycero-3-phospho-(1'-sn-glycerol) = a 1,2-diacyl-sn-glycero-3-phospho-1'-(3'-O-L-lysyl)-sn-glycerol + tRNA(Lys)</text>
        <dbReference type="Rhea" id="RHEA:10668"/>
        <dbReference type="Rhea" id="RHEA-COMP:9696"/>
        <dbReference type="Rhea" id="RHEA-COMP:9697"/>
        <dbReference type="ChEBI" id="CHEBI:64716"/>
        <dbReference type="ChEBI" id="CHEBI:75792"/>
        <dbReference type="ChEBI" id="CHEBI:78442"/>
        <dbReference type="ChEBI" id="CHEBI:78529"/>
        <dbReference type="EC" id="2.3.2.3"/>
    </reaction>
</comment>
<sequence>MVKKLKLLKNKAFSYILKILLGAGILILLYFEAEKVFRDFDFRLVEKHIHELTLQQILLLLLIGAIAVIPMCFYDFLLLRPLGIKLPLFKKLRYSYAANTYSNFLGFGGVGGAALRVYFYQKQHTDKMALVKMIASLSIFFLTGLSLICWSVAFNWFQTPVLDEHTWLKFVIWGFSLYTPLLLIIHWLSPTKNKILFSFKYVLGFIIVSFSEWVFVLLTIWTIIVVLGVPLAFSAVIPITIVSICAGIISMIPGGVGSFDLIFLLGSELAGVKAEEVLLALALYRLIYYIFPFLIGSLLFVVEWIKDRFINKRKS</sequence>
<comment type="function">
    <text evidence="6">Catalyzes the transfer of a lysyl group from L-lysyl-tRNA(Lys) to membrane-bound phosphatidylglycerol (PG), which produces lysylphosphatidylglycerol (LPG), a major component of the bacterial membrane with a positive net charge. LPG synthesis contributes to bacterial virulence as it is involved in the resistance mechanism against cationic antimicrobial peptides (CAMP) produces by the host's immune system (defensins, cathelicidins) and by the competing microorganisms.</text>
</comment>
<dbReference type="AlphaFoldDB" id="A0A370GQK2"/>
<dbReference type="EMBL" id="QQAY01000002">
    <property type="protein sequence ID" value="RDI45992.1"/>
    <property type="molecule type" value="Genomic_DNA"/>
</dbReference>
<reference evidence="7 8" key="1">
    <citation type="submission" date="2018-07" db="EMBL/GenBank/DDBJ databases">
        <title>Genomic Encyclopedia of Type Strains, Phase IV (KMG-IV): sequencing the most valuable type-strain genomes for metagenomic binning, comparative biology and taxonomic classification.</title>
        <authorList>
            <person name="Goeker M."/>
        </authorList>
    </citation>
    <scope>NUCLEOTIDE SEQUENCE [LARGE SCALE GENOMIC DNA]</scope>
    <source>
        <strain evidence="7 8">DSM 25281</strain>
    </source>
</reference>
<feature type="transmembrane region" description="Helical" evidence="6">
    <location>
        <begin position="170"/>
        <end position="189"/>
    </location>
</feature>
<keyword evidence="6" id="KW-0046">Antibiotic resistance</keyword>
<comment type="similarity">
    <text evidence="6">Belongs to the LPG synthase family.</text>
</comment>
<proteinExistence type="inferred from homology"/>
<keyword evidence="8" id="KW-1185">Reference proteome</keyword>
<comment type="caution">
    <text evidence="7">The sequence shown here is derived from an EMBL/GenBank/DDBJ whole genome shotgun (WGS) entry which is preliminary data.</text>
</comment>
<dbReference type="PANTHER" id="PTHR39087:SF2">
    <property type="entry name" value="UPF0104 MEMBRANE PROTEIN MJ1595"/>
    <property type="match status" value="1"/>
</dbReference>
<dbReference type="Pfam" id="PF03706">
    <property type="entry name" value="LPG_synthase_TM"/>
    <property type="match status" value="1"/>
</dbReference>
<keyword evidence="4 6" id="KW-1133">Transmembrane helix</keyword>
<keyword evidence="5 6" id="KW-0472">Membrane</keyword>
<evidence type="ECO:0000256" key="2">
    <source>
        <dbReference type="ARBA" id="ARBA00022475"/>
    </source>
</evidence>
<feature type="transmembrane region" description="Helical" evidence="6">
    <location>
        <begin position="12"/>
        <end position="31"/>
    </location>
</feature>
<feature type="transmembrane region" description="Helical" evidence="6">
    <location>
        <begin position="57"/>
        <end position="79"/>
    </location>
</feature>
<dbReference type="NCBIfam" id="TIGR00374">
    <property type="entry name" value="flippase-like domain"/>
    <property type="match status" value="1"/>
</dbReference>
<evidence type="ECO:0000313" key="8">
    <source>
        <dbReference type="Proteomes" id="UP000255326"/>
    </source>
</evidence>
<keyword evidence="2" id="KW-1003">Cell membrane</keyword>
<organism evidence="7 8">
    <name type="scientific">Falsibacillus pallidus</name>
    <dbReference type="NCBI Taxonomy" id="493781"/>
    <lineage>
        <taxon>Bacteria</taxon>
        <taxon>Bacillati</taxon>
        <taxon>Bacillota</taxon>
        <taxon>Bacilli</taxon>
        <taxon>Bacillales</taxon>
        <taxon>Bacillaceae</taxon>
        <taxon>Falsibacillus</taxon>
    </lineage>
</organism>
<evidence type="ECO:0000256" key="1">
    <source>
        <dbReference type="ARBA" id="ARBA00004651"/>
    </source>
</evidence>
<keyword evidence="6" id="KW-0443">Lipid metabolism</keyword>
<evidence type="ECO:0000313" key="7">
    <source>
        <dbReference type="EMBL" id="RDI45992.1"/>
    </source>
</evidence>
<feature type="transmembrane region" description="Helical" evidence="6">
    <location>
        <begin position="100"/>
        <end position="121"/>
    </location>
</feature>
<accession>A0A370GQK2</accession>
<dbReference type="GO" id="GO:0046677">
    <property type="term" value="P:response to antibiotic"/>
    <property type="evidence" value="ECO:0007669"/>
    <property type="project" value="UniProtKB-KW"/>
</dbReference>
<feature type="transmembrane region" description="Helical" evidence="6">
    <location>
        <begin position="133"/>
        <end position="158"/>
    </location>
</feature>
<feature type="transmembrane region" description="Helical" evidence="6">
    <location>
        <begin position="241"/>
        <end position="266"/>
    </location>
</feature>
<evidence type="ECO:0000256" key="6">
    <source>
        <dbReference type="RuleBase" id="RU363042"/>
    </source>
</evidence>
<evidence type="ECO:0000256" key="4">
    <source>
        <dbReference type="ARBA" id="ARBA00022989"/>
    </source>
</evidence>
<dbReference type="Proteomes" id="UP000255326">
    <property type="component" value="Unassembled WGS sequence"/>
</dbReference>
<dbReference type="GO" id="GO:0050071">
    <property type="term" value="F:phosphatidylglycerol lysyltransferase activity"/>
    <property type="evidence" value="ECO:0007669"/>
    <property type="project" value="UniProtKB-EC"/>
</dbReference>
<protein>
    <recommendedName>
        <fullName evidence="6">Phosphatidylglycerol lysyltransferase</fullName>
        <ecNumber evidence="6">2.3.2.3</ecNumber>
    </recommendedName>
    <alternativeName>
        <fullName evidence="6">Lysylphosphatidylglycerol synthase</fullName>
    </alternativeName>
</protein>
<evidence type="ECO:0000256" key="3">
    <source>
        <dbReference type="ARBA" id="ARBA00022692"/>
    </source>
</evidence>
<name>A0A370GQK2_9BACI</name>
<keyword evidence="3 6" id="KW-0812">Transmembrane</keyword>